<evidence type="ECO:0000313" key="3">
    <source>
        <dbReference type="EMBL" id="KAJ2894141.1"/>
    </source>
</evidence>
<proteinExistence type="predicted"/>
<dbReference type="InterPro" id="IPR018247">
    <property type="entry name" value="EF_Hand_1_Ca_BS"/>
</dbReference>
<evidence type="ECO:0000256" key="2">
    <source>
        <dbReference type="SAM" id="Phobius"/>
    </source>
</evidence>
<gene>
    <name evidence="3" type="ORF">MKZ38_007906</name>
</gene>
<keyword evidence="2" id="KW-0472">Membrane</keyword>
<evidence type="ECO:0000313" key="4">
    <source>
        <dbReference type="Proteomes" id="UP001201980"/>
    </source>
</evidence>
<keyword evidence="2" id="KW-0812">Transmembrane</keyword>
<accession>A0AAD5RLN7</accession>
<dbReference type="AlphaFoldDB" id="A0AAD5RLN7"/>
<dbReference type="PROSITE" id="PS00018">
    <property type="entry name" value="EF_HAND_1"/>
    <property type="match status" value="1"/>
</dbReference>
<keyword evidence="2" id="KW-1133">Transmembrane helix</keyword>
<keyword evidence="4" id="KW-1185">Reference proteome</keyword>
<feature type="transmembrane region" description="Helical" evidence="2">
    <location>
        <begin position="172"/>
        <end position="192"/>
    </location>
</feature>
<dbReference type="EMBL" id="JAKWBI020000524">
    <property type="protein sequence ID" value="KAJ2894141.1"/>
    <property type="molecule type" value="Genomic_DNA"/>
</dbReference>
<reference evidence="3" key="1">
    <citation type="submission" date="2022-07" db="EMBL/GenBank/DDBJ databases">
        <title>Draft genome sequence of Zalerion maritima ATCC 34329, a (micro)plastics degrading marine fungus.</title>
        <authorList>
            <person name="Paco A."/>
            <person name="Goncalves M.F.M."/>
            <person name="Rocha-Santos T.A.P."/>
            <person name="Alves A."/>
        </authorList>
    </citation>
    <scope>NUCLEOTIDE SEQUENCE</scope>
    <source>
        <strain evidence="3">ATCC 34329</strain>
    </source>
</reference>
<dbReference type="Proteomes" id="UP001201980">
    <property type="component" value="Unassembled WGS sequence"/>
</dbReference>
<sequence>MLGTSTMFSSADNIFPANETGNVLSEVKERIGSGADRGDKFGNLAGSTQTETHMATPRDRNTNHDCDPSMIPDNPLGRPATDVKYKPCTASTTLCICALLLPDGRCSDHNNDGNITTDDMIERCTCKEWDTNDKCQFVNGEPGETGNIDPGFDYGHNQGGGAGREMVPTLRIGILVALGWAIMVYISMEAVLDA</sequence>
<feature type="compositionally biased region" description="Basic and acidic residues" evidence="1">
    <location>
        <begin position="56"/>
        <end position="67"/>
    </location>
</feature>
<name>A0AAD5RLN7_9PEZI</name>
<organism evidence="3 4">
    <name type="scientific">Zalerion maritima</name>
    <dbReference type="NCBI Taxonomy" id="339359"/>
    <lineage>
        <taxon>Eukaryota</taxon>
        <taxon>Fungi</taxon>
        <taxon>Dikarya</taxon>
        <taxon>Ascomycota</taxon>
        <taxon>Pezizomycotina</taxon>
        <taxon>Sordariomycetes</taxon>
        <taxon>Lulworthiomycetidae</taxon>
        <taxon>Lulworthiales</taxon>
        <taxon>Lulworthiaceae</taxon>
        <taxon>Zalerion</taxon>
    </lineage>
</organism>
<evidence type="ECO:0000256" key="1">
    <source>
        <dbReference type="SAM" id="MobiDB-lite"/>
    </source>
</evidence>
<comment type="caution">
    <text evidence="3">The sequence shown here is derived from an EMBL/GenBank/DDBJ whole genome shotgun (WGS) entry which is preliminary data.</text>
</comment>
<feature type="region of interest" description="Disordered" evidence="1">
    <location>
        <begin position="33"/>
        <end position="77"/>
    </location>
</feature>
<protein>
    <submittedName>
        <fullName evidence="3">Uncharacterized protein</fullName>
    </submittedName>
</protein>